<dbReference type="PROSITE" id="PS00649">
    <property type="entry name" value="G_PROTEIN_RECEP_F2_1"/>
    <property type="match status" value="1"/>
</dbReference>
<dbReference type="InterPro" id="IPR000832">
    <property type="entry name" value="GPCR_2_secretin-like"/>
</dbReference>
<feature type="domain" description="G-protein coupled receptors family 2 profile 2" evidence="13">
    <location>
        <begin position="121"/>
        <end position="188"/>
    </location>
</feature>
<evidence type="ECO:0000256" key="2">
    <source>
        <dbReference type="ARBA" id="ARBA00005314"/>
    </source>
</evidence>
<keyword evidence="4 11" id="KW-0812">Transmembrane</keyword>
<keyword evidence="9" id="KW-0325">Glycoprotein</keyword>
<evidence type="ECO:0000256" key="5">
    <source>
        <dbReference type="ARBA" id="ARBA00022989"/>
    </source>
</evidence>
<dbReference type="Pfam" id="PF02793">
    <property type="entry name" value="HRM"/>
    <property type="match status" value="1"/>
</dbReference>
<evidence type="ECO:0000313" key="15">
    <source>
        <dbReference type="RefSeq" id="XP_035829160.1"/>
    </source>
</evidence>
<dbReference type="RefSeq" id="XP_035829160.1">
    <property type="nucleotide sequence ID" value="XM_035973267.1"/>
</dbReference>
<evidence type="ECO:0000256" key="9">
    <source>
        <dbReference type="ARBA" id="ARBA00023180"/>
    </source>
</evidence>
<evidence type="ECO:0000259" key="12">
    <source>
        <dbReference type="PROSITE" id="PS50227"/>
    </source>
</evidence>
<comment type="similarity">
    <text evidence="2">Belongs to the G-protein coupled receptor 2 family.</text>
</comment>
<evidence type="ECO:0000256" key="10">
    <source>
        <dbReference type="ARBA" id="ARBA00023224"/>
    </source>
</evidence>
<keyword evidence="5 11" id="KW-1133">Transmembrane helix</keyword>
<evidence type="ECO:0000256" key="3">
    <source>
        <dbReference type="ARBA" id="ARBA00022475"/>
    </source>
</evidence>
<dbReference type="PROSITE" id="PS50227">
    <property type="entry name" value="G_PROTEIN_RECEP_F2_3"/>
    <property type="match status" value="1"/>
</dbReference>
<organism evidence="14 15">
    <name type="scientific">Aplysia californica</name>
    <name type="common">California sea hare</name>
    <dbReference type="NCBI Taxonomy" id="6500"/>
    <lineage>
        <taxon>Eukaryota</taxon>
        <taxon>Metazoa</taxon>
        <taxon>Spiralia</taxon>
        <taxon>Lophotrochozoa</taxon>
        <taxon>Mollusca</taxon>
        <taxon>Gastropoda</taxon>
        <taxon>Heterobranchia</taxon>
        <taxon>Euthyneura</taxon>
        <taxon>Tectipleura</taxon>
        <taxon>Aplysiida</taxon>
        <taxon>Aplysioidea</taxon>
        <taxon>Aplysiidae</taxon>
        <taxon>Aplysia</taxon>
    </lineage>
</organism>
<reference evidence="15" key="1">
    <citation type="submission" date="2025-08" db="UniProtKB">
        <authorList>
            <consortium name="RefSeq"/>
        </authorList>
    </citation>
    <scope>IDENTIFICATION</scope>
</reference>
<dbReference type="Pfam" id="PF00002">
    <property type="entry name" value="7tm_2"/>
    <property type="match status" value="1"/>
</dbReference>
<dbReference type="PROSITE" id="PS50261">
    <property type="entry name" value="G_PROTEIN_RECEP_F2_4"/>
    <property type="match status" value="1"/>
</dbReference>
<proteinExistence type="inferred from homology"/>
<dbReference type="InterPro" id="IPR050332">
    <property type="entry name" value="GPCR_2"/>
</dbReference>
<keyword evidence="3" id="KW-1003">Cell membrane</keyword>
<feature type="domain" description="G-protein coupled receptors family 2 profile 1" evidence="12">
    <location>
        <begin position="11"/>
        <end position="102"/>
    </location>
</feature>
<dbReference type="InterPro" id="IPR001879">
    <property type="entry name" value="GPCR_2_extracellular_dom"/>
</dbReference>
<dbReference type="InterPro" id="IPR017983">
    <property type="entry name" value="GPCR_2_secretin-like_CS"/>
</dbReference>
<evidence type="ECO:0000256" key="1">
    <source>
        <dbReference type="ARBA" id="ARBA00004651"/>
    </source>
</evidence>
<keyword evidence="10" id="KW-0807">Transducer</keyword>
<keyword evidence="14" id="KW-1185">Reference proteome</keyword>
<feature type="non-terminal residue" evidence="15">
    <location>
        <position position="188"/>
    </location>
</feature>
<dbReference type="PANTHER" id="PTHR45620">
    <property type="entry name" value="PDF RECEPTOR-LIKE PROTEIN-RELATED"/>
    <property type="match status" value="1"/>
</dbReference>
<comment type="subcellular location">
    <subcellularLocation>
        <location evidence="1">Cell membrane</location>
        <topology evidence="1">Multi-pass membrane protein</topology>
    </subcellularLocation>
</comment>
<dbReference type="GeneID" id="118478879"/>
<name>A0ABM1W3B7_APLCA</name>
<dbReference type="InterPro" id="IPR036445">
    <property type="entry name" value="GPCR_2_extracell_dom_sf"/>
</dbReference>
<dbReference type="InterPro" id="IPR017981">
    <property type="entry name" value="GPCR_2-like_7TM"/>
</dbReference>
<keyword evidence="7 11" id="KW-0472">Membrane</keyword>
<evidence type="ECO:0000256" key="6">
    <source>
        <dbReference type="ARBA" id="ARBA00023040"/>
    </source>
</evidence>
<dbReference type="PANTHER" id="PTHR45620:SF1">
    <property type="entry name" value="G-PROTEIN COUPLED RECEPTORS FAMILY 2 PROFILE 2 DOMAIN-CONTAINING PROTEIN"/>
    <property type="match status" value="1"/>
</dbReference>
<evidence type="ECO:0000256" key="11">
    <source>
        <dbReference type="SAM" id="Phobius"/>
    </source>
</evidence>
<dbReference type="Gene3D" id="4.10.1240.10">
    <property type="entry name" value="GPCR, family 2, extracellular hormone receptor domain"/>
    <property type="match status" value="1"/>
</dbReference>
<evidence type="ECO:0000256" key="7">
    <source>
        <dbReference type="ARBA" id="ARBA00023136"/>
    </source>
</evidence>
<evidence type="ECO:0000256" key="4">
    <source>
        <dbReference type="ARBA" id="ARBA00022692"/>
    </source>
</evidence>
<dbReference type="SMART" id="SM00008">
    <property type="entry name" value="HormR"/>
    <property type="match status" value="1"/>
</dbReference>
<protein>
    <submittedName>
        <fullName evidence="15">Parathyroid hormone 2 receptor-like</fullName>
    </submittedName>
</protein>
<dbReference type="SUPFAM" id="SSF111418">
    <property type="entry name" value="Hormone receptor domain"/>
    <property type="match status" value="1"/>
</dbReference>
<feature type="transmembrane region" description="Helical" evidence="11">
    <location>
        <begin position="123"/>
        <end position="144"/>
    </location>
</feature>
<evidence type="ECO:0000256" key="8">
    <source>
        <dbReference type="ARBA" id="ARBA00023170"/>
    </source>
</evidence>
<gene>
    <name evidence="15" type="primary">LOC118478879</name>
</gene>
<evidence type="ECO:0000259" key="13">
    <source>
        <dbReference type="PROSITE" id="PS50261"/>
    </source>
</evidence>
<sequence>MPNPCLQYRPGCEIRINKITFQHGSKDERLLNDDHCNATWDGLMCWSSTPAGQTAEQKCPAYVDNFYRHATATRKCLDSGQWFFNSELNATWSNYTSCKITDSYGAGPPLVLVPKEHMERIKLMYSIGYGVSLFALSVAIFIMIYFKRLRCPRNTLHLHLFTAFVLRALLSFLKDSLLVRHLGLPHDV</sequence>
<keyword evidence="6" id="KW-0297">G-protein coupled receptor</keyword>
<dbReference type="Gene3D" id="1.20.1070.10">
    <property type="entry name" value="Rhodopsin 7-helix transmembrane proteins"/>
    <property type="match status" value="1"/>
</dbReference>
<accession>A0ABM1W3B7</accession>
<dbReference type="Proteomes" id="UP000694888">
    <property type="component" value="Unplaced"/>
</dbReference>
<keyword evidence="8" id="KW-0675">Receptor</keyword>
<dbReference type="PRINTS" id="PR00249">
    <property type="entry name" value="GPCRSECRETIN"/>
</dbReference>
<evidence type="ECO:0000313" key="14">
    <source>
        <dbReference type="Proteomes" id="UP000694888"/>
    </source>
</evidence>